<evidence type="ECO:0000256" key="2">
    <source>
        <dbReference type="ARBA" id="ARBA00006148"/>
    </source>
</evidence>
<dbReference type="Pfam" id="PF00375">
    <property type="entry name" value="SDF"/>
    <property type="match status" value="1"/>
</dbReference>
<comment type="subcellular location">
    <subcellularLocation>
        <location evidence="1 9">Membrane</location>
        <topology evidence="1 9">Multi-pass membrane protein</topology>
    </subcellularLocation>
</comment>
<feature type="transmembrane region" description="Helical" evidence="9">
    <location>
        <begin position="95"/>
        <end position="114"/>
    </location>
</feature>
<evidence type="ECO:0000256" key="9">
    <source>
        <dbReference type="RuleBase" id="RU361216"/>
    </source>
</evidence>
<evidence type="ECO:0000256" key="1">
    <source>
        <dbReference type="ARBA" id="ARBA00004141"/>
    </source>
</evidence>
<evidence type="ECO:0000256" key="6">
    <source>
        <dbReference type="ARBA" id="ARBA00022989"/>
    </source>
</evidence>
<feature type="transmembrane region" description="Helical" evidence="9">
    <location>
        <begin position="364"/>
        <end position="385"/>
    </location>
</feature>
<dbReference type="GO" id="GO:0005313">
    <property type="term" value="F:L-glutamate transmembrane transporter activity"/>
    <property type="evidence" value="ECO:0007669"/>
    <property type="project" value="TreeGrafter"/>
</dbReference>
<dbReference type="InterPro" id="IPR050746">
    <property type="entry name" value="DAACS"/>
</dbReference>
<keyword evidence="6 9" id="KW-1133">Transmembrane helix</keyword>
<dbReference type="PROSITE" id="PS00713">
    <property type="entry name" value="NA_DICARBOXYL_SYMP_1"/>
    <property type="match status" value="1"/>
</dbReference>
<feature type="transmembrane region" description="Helical" evidence="9">
    <location>
        <begin position="458"/>
        <end position="482"/>
    </location>
</feature>
<comment type="similarity">
    <text evidence="2 9">Belongs to the dicarboxylate/amino acid:cation symporter (DAACS) (TC 2.A.23) family.</text>
</comment>
<dbReference type="Proteomes" id="UP000504606">
    <property type="component" value="Unplaced"/>
</dbReference>
<evidence type="ECO:0000256" key="8">
    <source>
        <dbReference type="ARBA" id="ARBA00023180"/>
    </source>
</evidence>
<evidence type="ECO:0000256" key="3">
    <source>
        <dbReference type="ARBA" id="ARBA00022448"/>
    </source>
</evidence>
<evidence type="ECO:0000313" key="11">
    <source>
        <dbReference type="RefSeq" id="XP_026294419.2"/>
    </source>
</evidence>
<dbReference type="InterPro" id="IPR018107">
    <property type="entry name" value="Na-dicarboxylate_symporter_CS"/>
</dbReference>
<feature type="transmembrane region" description="Helical" evidence="9">
    <location>
        <begin position="400"/>
        <end position="425"/>
    </location>
</feature>
<dbReference type="PRINTS" id="PR00173">
    <property type="entry name" value="EDTRNSPORT"/>
</dbReference>
<dbReference type="InterPro" id="IPR036458">
    <property type="entry name" value="Na:dicarbo_symporter_sf"/>
</dbReference>
<keyword evidence="10" id="KW-1185">Reference proteome</keyword>
<dbReference type="InterPro" id="IPR001991">
    <property type="entry name" value="Na-dicarboxylate_symporter"/>
</dbReference>
<dbReference type="Gene3D" id="1.10.3860.10">
    <property type="entry name" value="Sodium:dicarboxylate symporter"/>
    <property type="match status" value="1"/>
</dbReference>
<dbReference type="PROSITE" id="PS00714">
    <property type="entry name" value="NA_DICARBOXYL_SYMP_2"/>
    <property type="match status" value="1"/>
</dbReference>
<sequence length="557" mass="59681">MRVHQSHSDGGPLMSRSEAGGGRGSLAGTLGGVHVHVSGDSLKSLKNIRTWLSRNMLLLATLIGVAFGVFLGLVLRPLQLHEDWVLLLSYPGELFMRLLKLMILPLVIASLIAGTSRMNARMNGRIAVRMLVYFACTSLLNAMLGIALVLAIHPGDPLRTWDQDGMPPPDPRDGRDRAQVMDGLLDLGRNLFADNLFQAAFQQVHTVYVPKEDSATAVTATPTAAGAAGSYPAVAALTVDVEMKRTLQYRDGTNTLGIIFFCLLFGTVLSTMGSKGKVVVDFFCTIYEVVMKMVSGIMWLTPVGVCSVICGKILGVSDLGTVMSQLAWFILTVVIGVLLYQLIILQLIYYVILRKNPYRFYASLFQSNLTAFATASTAAALPVSIRSLDHLGIDQRVSRFVLPIGCAVNMDGTALFIAVACIFIAQINYMTLGWGDLATVCLTATAASMSSASVPSAALVLLLMVLSTVGVPAGEASLLFAVDWFVDRVRTTNNCLGDCYAAAVVEHLSKAELESPDGEALNTAEFNGIGTFVEDGDVDLEAALEKTASLQNGSLKK</sequence>
<feature type="transmembrane region" description="Helical" evidence="9">
    <location>
        <begin position="126"/>
        <end position="152"/>
    </location>
</feature>
<accession>A0A6J1TLN2</accession>
<dbReference type="AlphaFoldDB" id="A0A6J1TLN2"/>
<keyword evidence="3 9" id="KW-0813">Transport</keyword>
<reference evidence="11" key="1">
    <citation type="submission" date="2025-08" db="UniProtKB">
        <authorList>
            <consortium name="RefSeq"/>
        </authorList>
    </citation>
    <scope>IDENTIFICATION</scope>
    <source>
        <tissue evidence="11">Whole organism</tissue>
    </source>
</reference>
<feature type="transmembrane region" description="Helical" evidence="9">
    <location>
        <begin position="56"/>
        <end position="75"/>
    </location>
</feature>
<dbReference type="PANTHER" id="PTHR11958:SF111">
    <property type="entry name" value="AMINO ACID TRANSPORTER"/>
    <property type="match status" value="1"/>
</dbReference>
<proteinExistence type="inferred from homology"/>
<dbReference type="GO" id="GO:0005886">
    <property type="term" value="C:plasma membrane"/>
    <property type="evidence" value="ECO:0007669"/>
    <property type="project" value="TreeGrafter"/>
</dbReference>
<keyword evidence="7 9" id="KW-0472">Membrane</keyword>
<evidence type="ECO:0000313" key="10">
    <source>
        <dbReference type="Proteomes" id="UP000504606"/>
    </source>
</evidence>
<feature type="transmembrane region" description="Helical" evidence="9">
    <location>
        <begin position="253"/>
        <end position="272"/>
    </location>
</feature>
<name>A0A6J1TLN2_FRAOC</name>
<dbReference type="GO" id="GO:0015501">
    <property type="term" value="F:glutamate:sodium symporter activity"/>
    <property type="evidence" value="ECO:0007669"/>
    <property type="project" value="TreeGrafter"/>
</dbReference>
<evidence type="ECO:0000256" key="7">
    <source>
        <dbReference type="ARBA" id="ARBA00023136"/>
    </source>
</evidence>
<evidence type="ECO:0000256" key="4">
    <source>
        <dbReference type="ARBA" id="ARBA00022692"/>
    </source>
</evidence>
<dbReference type="OrthoDB" id="5877963at2759"/>
<dbReference type="PANTHER" id="PTHR11958">
    <property type="entry name" value="SODIUM/DICARBOXYLATE SYMPORTER-RELATED"/>
    <property type="match status" value="1"/>
</dbReference>
<protein>
    <recommendedName>
        <fullName evidence="9">Amino acid transporter</fullName>
    </recommendedName>
</protein>
<feature type="transmembrane region" description="Helical" evidence="9">
    <location>
        <begin position="326"/>
        <end position="352"/>
    </location>
</feature>
<dbReference type="GeneID" id="113218332"/>
<keyword evidence="5 9" id="KW-0769">Symport</keyword>
<dbReference type="RefSeq" id="XP_026294419.2">
    <property type="nucleotide sequence ID" value="XM_026438634.2"/>
</dbReference>
<gene>
    <name evidence="11" type="primary">LOC113218332</name>
</gene>
<organism evidence="10 11">
    <name type="scientific">Frankliniella occidentalis</name>
    <name type="common">Western flower thrips</name>
    <name type="synonym">Euthrips occidentalis</name>
    <dbReference type="NCBI Taxonomy" id="133901"/>
    <lineage>
        <taxon>Eukaryota</taxon>
        <taxon>Metazoa</taxon>
        <taxon>Ecdysozoa</taxon>
        <taxon>Arthropoda</taxon>
        <taxon>Hexapoda</taxon>
        <taxon>Insecta</taxon>
        <taxon>Pterygota</taxon>
        <taxon>Neoptera</taxon>
        <taxon>Paraneoptera</taxon>
        <taxon>Thysanoptera</taxon>
        <taxon>Terebrantia</taxon>
        <taxon>Thripoidea</taxon>
        <taxon>Thripidae</taxon>
        <taxon>Frankliniella</taxon>
    </lineage>
</organism>
<keyword evidence="4 9" id="KW-0812">Transmembrane</keyword>
<dbReference type="SUPFAM" id="SSF118215">
    <property type="entry name" value="Proton glutamate symport protein"/>
    <property type="match status" value="1"/>
</dbReference>
<evidence type="ECO:0000256" key="5">
    <source>
        <dbReference type="ARBA" id="ARBA00022847"/>
    </source>
</evidence>
<feature type="transmembrane region" description="Helical" evidence="9">
    <location>
        <begin position="293"/>
        <end position="314"/>
    </location>
</feature>
<keyword evidence="8" id="KW-0325">Glycoprotein</keyword>
<dbReference type="GO" id="GO:0015175">
    <property type="term" value="F:neutral L-amino acid transmembrane transporter activity"/>
    <property type="evidence" value="ECO:0007669"/>
    <property type="project" value="TreeGrafter"/>
</dbReference>
<dbReference type="KEGG" id="foc:113218332"/>